<proteinExistence type="predicted"/>
<feature type="compositionally biased region" description="Low complexity" evidence="4">
    <location>
        <begin position="551"/>
        <end position="562"/>
    </location>
</feature>
<feature type="compositionally biased region" description="Basic and acidic residues" evidence="4">
    <location>
        <begin position="2089"/>
        <end position="2110"/>
    </location>
</feature>
<feature type="region of interest" description="Disordered" evidence="4">
    <location>
        <begin position="1952"/>
        <end position="2323"/>
    </location>
</feature>
<dbReference type="PROSITE" id="PS51038">
    <property type="entry name" value="BAH"/>
    <property type="match status" value="1"/>
</dbReference>
<gene>
    <name evidence="7" type="ORF">KFL_001850270</name>
</gene>
<dbReference type="STRING" id="105231.A0A1Y1I1K3"/>
<feature type="compositionally biased region" description="Basic and acidic residues" evidence="4">
    <location>
        <begin position="1520"/>
        <end position="1530"/>
    </location>
</feature>
<feature type="compositionally biased region" description="Basic and acidic residues" evidence="4">
    <location>
        <begin position="883"/>
        <end position="898"/>
    </location>
</feature>
<dbReference type="GO" id="GO:0005634">
    <property type="term" value="C:nucleus"/>
    <property type="evidence" value="ECO:0000318"/>
    <property type="project" value="GO_Central"/>
</dbReference>
<feature type="compositionally biased region" description="Low complexity" evidence="4">
    <location>
        <begin position="2307"/>
        <end position="2319"/>
    </location>
</feature>
<feature type="region of interest" description="Disordered" evidence="4">
    <location>
        <begin position="1427"/>
        <end position="1481"/>
    </location>
</feature>
<feature type="region of interest" description="Disordered" evidence="4">
    <location>
        <begin position="1336"/>
        <end position="1387"/>
    </location>
</feature>
<dbReference type="PANTHER" id="PTHR15321:SF3">
    <property type="entry name" value="TP53-BINDING PROTEIN 1"/>
    <property type="match status" value="1"/>
</dbReference>
<feature type="compositionally biased region" description="Basic and acidic residues" evidence="4">
    <location>
        <begin position="596"/>
        <end position="610"/>
    </location>
</feature>
<evidence type="ECO:0000313" key="8">
    <source>
        <dbReference type="Proteomes" id="UP000054558"/>
    </source>
</evidence>
<dbReference type="PANTHER" id="PTHR15321">
    <property type="entry name" value="TUMOR SUPPRESSOR P53-BINDING PROTEIN 1"/>
    <property type="match status" value="1"/>
</dbReference>
<name>A0A1Y1I1K3_KLENI</name>
<feature type="compositionally biased region" description="Basic and acidic residues" evidence="4">
    <location>
        <begin position="1829"/>
        <end position="1869"/>
    </location>
</feature>
<evidence type="ECO:0000256" key="1">
    <source>
        <dbReference type="ARBA" id="ARBA00004123"/>
    </source>
</evidence>
<feature type="region of interest" description="Disordered" evidence="4">
    <location>
        <begin position="2339"/>
        <end position="2485"/>
    </location>
</feature>
<dbReference type="InterPro" id="IPR043151">
    <property type="entry name" value="BAH_sf"/>
</dbReference>
<feature type="compositionally biased region" description="Basic and acidic residues" evidence="4">
    <location>
        <begin position="906"/>
        <end position="926"/>
    </location>
</feature>
<feature type="domain" description="BRCT" evidence="5">
    <location>
        <begin position="2487"/>
        <end position="2604"/>
    </location>
</feature>
<feature type="compositionally biased region" description="Basic and acidic residues" evidence="4">
    <location>
        <begin position="1377"/>
        <end position="1387"/>
    </location>
</feature>
<feature type="compositionally biased region" description="Basic and acidic residues" evidence="4">
    <location>
        <begin position="2011"/>
        <end position="2023"/>
    </location>
</feature>
<feature type="region of interest" description="Disordered" evidence="4">
    <location>
        <begin position="247"/>
        <end position="281"/>
    </location>
</feature>
<feature type="compositionally biased region" description="Pro residues" evidence="4">
    <location>
        <begin position="734"/>
        <end position="747"/>
    </location>
</feature>
<keyword evidence="8" id="KW-1185">Reference proteome</keyword>
<feature type="region of interest" description="Disordered" evidence="4">
    <location>
        <begin position="1509"/>
        <end position="1530"/>
    </location>
</feature>
<feature type="compositionally biased region" description="Gly residues" evidence="4">
    <location>
        <begin position="259"/>
        <end position="272"/>
    </location>
</feature>
<feature type="region of interest" description="Disordered" evidence="4">
    <location>
        <begin position="1"/>
        <end position="31"/>
    </location>
</feature>
<feature type="compositionally biased region" description="Basic and acidic residues" evidence="4">
    <location>
        <begin position="1065"/>
        <end position="1078"/>
    </location>
</feature>
<feature type="compositionally biased region" description="Basic and acidic residues" evidence="4">
    <location>
        <begin position="1800"/>
        <end position="1820"/>
    </location>
</feature>
<evidence type="ECO:0000256" key="2">
    <source>
        <dbReference type="ARBA" id="ARBA00022763"/>
    </source>
</evidence>
<feature type="compositionally biased region" description="Basic and acidic residues" evidence="4">
    <location>
        <begin position="762"/>
        <end position="775"/>
    </location>
</feature>
<feature type="compositionally biased region" description="Basic and acidic residues" evidence="4">
    <location>
        <begin position="2189"/>
        <end position="2201"/>
    </location>
</feature>
<dbReference type="EMBL" id="DF237134">
    <property type="protein sequence ID" value="GAQ84353.1"/>
    <property type="molecule type" value="Genomic_DNA"/>
</dbReference>
<reference evidence="7 8" key="1">
    <citation type="journal article" date="2014" name="Nat. Commun.">
        <title>Klebsormidium flaccidum genome reveals primary factors for plant terrestrial adaptation.</title>
        <authorList>
            <person name="Hori K."/>
            <person name="Maruyama F."/>
            <person name="Fujisawa T."/>
            <person name="Togashi T."/>
            <person name="Yamamoto N."/>
            <person name="Seo M."/>
            <person name="Sato S."/>
            <person name="Yamada T."/>
            <person name="Mori H."/>
            <person name="Tajima N."/>
            <person name="Moriyama T."/>
            <person name="Ikeuchi M."/>
            <person name="Watanabe M."/>
            <person name="Wada H."/>
            <person name="Kobayashi K."/>
            <person name="Saito M."/>
            <person name="Masuda T."/>
            <person name="Sasaki-Sekimoto Y."/>
            <person name="Mashiguchi K."/>
            <person name="Awai K."/>
            <person name="Shimojima M."/>
            <person name="Masuda S."/>
            <person name="Iwai M."/>
            <person name="Nobusawa T."/>
            <person name="Narise T."/>
            <person name="Kondo S."/>
            <person name="Saito H."/>
            <person name="Sato R."/>
            <person name="Murakawa M."/>
            <person name="Ihara Y."/>
            <person name="Oshima-Yamada Y."/>
            <person name="Ohtaka K."/>
            <person name="Satoh M."/>
            <person name="Sonobe K."/>
            <person name="Ishii M."/>
            <person name="Ohtani R."/>
            <person name="Kanamori-Sato M."/>
            <person name="Honoki R."/>
            <person name="Miyazaki D."/>
            <person name="Mochizuki H."/>
            <person name="Umetsu J."/>
            <person name="Higashi K."/>
            <person name="Shibata D."/>
            <person name="Kamiya Y."/>
            <person name="Sato N."/>
            <person name="Nakamura Y."/>
            <person name="Tabata S."/>
            <person name="Ida S."/>
            <person name="Kurokawa K."/>
            <person name="Ohta H."/>
        </authorList>
    </citation>
    <scope>NUCLEOTIDE SEQUENCE [LARGE SCALE GENOMIC DNA]</scope>
    <source>
        <strain evidence="7 8">NIES-2285</strain>
    </source>
</reference>
<dbReference type="Proteomes" id="UP000054558">
    <property type="component" value="Unassembled WGS sequence"/>
</dbReference>
<dbReference type="Gene3D" id="2.30.30.490">
    <property type="match status" value="1"/>
</dbReference>
<feature type="compositionally biased region" description="Pro residues" evidence="4">
    <location>
        <begin position="1665"/>
        <end position="1675"/>
    </location>
</feature>
<evidence type="ECO:0000313" key="7">
    <source>
        <dbReference type="EMBL" id="GAQ84353.1"/>
    </source>
</evidence>
<feature type="compositionally biased region" description="Gly residues" evidence="4">
    <location>
        <begin position="536"/>
        <end position="550"/>
    </location>
</feature>
<feature type="compositionally biased region" description="Basic and acidic residues" evidence="4">
    <location>
        <begin position="2253"/>
        <end position="2263"/>
    </location>
</feature>
<feature type="compositionally biased region" description="Basic and acidic residues" evidence="4">
    <location>
        <begin position="2779"/>
        <end position="2804"/>
    </location>
</feature>
<dbReference type="InterPro" id="IPR036420">
    <property type="entry name" value="BRCT_dom_sf"/>
</dbReference>
<protein>
    <submittedName>
        <fullName evidence="7">Uncharacterized protein</fullName>
    </submittedName>
</protein>
<feature type="region of interest" description="Disordered" evidence="4">
    <location>
        <begin position="1661"/>
        <end position="1922"/>
    </location>
</feature>
<feature type="region of interest" description="Disordered" evidence="4">
    <location>
        <begin position="2601"/>
        <end position="2647"/>
    </location>
</feature>
<feature type="compositionally biased region" description="Polar residues" evidence="4">
    <location>
        <begin position="1052"/>
        <end position="1062"/>
    </location>
</feature>
<dbReference type="InterPro" id="IPR001357">
    <property type="entry name" value="BRCT_dom"/>
</dbReference>
<feature type="compositionally biased region" description="Low complexity" evidence="4">
    <location>
        <begin position="1756"/>
        <end position="1773"/>
    </location>
</feature>
<feature type="compositionally biased region" description="Basic and acidic residues" evidence="4">
    <location>
        <begin position="1685"/>
        <end position="1710"/>
    </location>
</feature>
<keyword evidence="2" id="KW-0227">DNA damage</keyword>
<feature type="region of interest" description="Disordered" evidence="4">
    <location>
        <begin position="2527"/>
        <end position="2553"/>
    </location>
</feature>
<evidence type="ECO:0000259" key="6">
    <source>
        <dbReference type="PROSITE" id="PS51038"/>
    </source>
</evidence>
<feature type="compositionally biased region" description="Acidic residues" evidence="4">
    <location>
        <begin position="2042"/>
        <end position="2052"/>
    </location>
</feature>
<dbReference type="PROSITE" id="PS50172">
    <property type="entry name" value="BRCT"/>
    <property type="match status" value="1"/>
</dbReference>
<dbReference type="OMA" id="HESSIAY"/>
<dbReference type="GO" id="GO:0003682">
    <property type="term" value="F:chromatin binding"/>
    <property type="evidence" value="ECO:0007669"/>
    <property type="project" value="InterPro"/>
</dbReference>
<feature type="region of interest" description="Disordered" evidence="4">
    <location>
        <begin position="822"/>
        <end position="941"/>
    </location>
</feature>
<dbReference type="Gene3D" id="3.40.50.10190">
    <property type="entry name" value="BRCT domain"/>
    <property type="match status" value="1"/>
</dbReference>
<dbReference type="GO" id="GO:0000077">
    <property type="term" value="P:DNA damage checkpoint signaling"/>
    <property type="evidence" value="ECO:0000318"/>
    <property type="project" value="GO_Central"/>
</dbReference>
<feature type="compositionally biased region" description="Basic residues" evidence="4">
    <location>
        <begin position="2170"/>
        <end position="2188"/>
    </location>
</feature>
<dbReference type="SUPFAM" id="SSF52113">
    <property type="entry name" value="BRCT domain"/>
    <property type="match status" value="1"/>
</dbReference>
<feature type="compositionally biased region" description="Basic and acidic residues" evidence="4">
    <location>
        <begin position="1427"/>
        <end position="1451"/>
    </location>
</feature>
<feature type="region of interest" description="Disordered" evidence="4">
    <location>
        <begin position="1210"/>
        <end position="1300"/>
    </location>
</feature>
<comment type="subcellular location">
    <subcellularLocation>
        <location evidence="1">Nucleus</location>
    </subcellularLocation>
</comment>
<dbReference type="InterPro" id="IPR001025">
    <property type="entry name" value="BAH_dom"/>
</dbReference>
<evidence type="ECO:0000256" key="4">
    <source>
        <dbReference type="SAM" id="MobiDB-lite"/>
    </source>
</evidence>
<feature type="compositionally biased region" description="Low complexity" evidence="4">
    <location>
        <begin position="22"/>
        <end position="31"/>
    </location>
</feature>
<organism evidence="7 8">
    <name type="scientific">Klebsormidium nitens</name>
    <name type="common">Green alga</name>
    <name type="synonym">Ulothrix nitens</name>
    <dbReference type="NCBI Taxonomy" id="105231"/>
    <lineage>
        <taxon>Eukaryota</taxon>
        <taxon>Viridiplantae</taxon>
        <taxon>Streptophyta</taxon>
        <taxon>Klebsormidiophyceae</taxon>
        <taxon>Klebsormidiales</taxon>
        <taxon>Klebsormidiaceae</taxon>
        <taxon>Klebsormidium</taxon>
    </lineage>
</organism>
<feature type="compositionally biased region" description="Basic and acidic residues" evidence="4">
    <location>
        <begin position="2370"/>
        <end position="2397"/>
    </location>
</feature>
<feature type="region of interest" description="Disordered" evidence="4">
    <location>
        <begin position="2732"/>
        <end position="2836"/>
    </location>
</feature>
<feature type="compositionally biased region" description="Basic and acidic residues" evidence="4">
    <location>
        <begin position="2056"/>
        <end position="2065"/>
    </location>
</feature>
<feature type="region of interest" description="Disordered" evidence="4">
    <location>
        <begin position="302"/>
        <end position="399"/>
    </location>
</feature>
<feature type="compositionally biased region" description="Basic and acidic residues" evidence="4">
    <location>
        <begin position="2276"/>
        <end position="2291"/>
    </location>
</feature>
<feature type="region of interest" description="Disordered" evidence="4">
    <location>
        <begin position="51"/>
        <end position="76"/>
    </location>
</feature>
<dbReference type="GO" id="GO:0045944">
    <property type="term" value="P:positive regulation of transcription by RNA polymerase II"/>
    <property type="evidence" value="ECO:0000318"/>
    <property type="project" value="GO_Central"/>
</dbReference>
<feature type="compositionally biased region" description="Basic and acidic residues" evidence="4">
    <location>
        <begin position="2614"/>
        <end position="2623"/>
    </location>
</feature>
<dbReference type="CDD" id="cd17745">
    <property type="entry name" value="BRCT_p53bp1_rpt1"/>
    <property type="match status" value="1"/>
</dbReference>
<evidence type="ECO:0000259" key="5">
    <source>
        <dbReference type="PROSITE" id="PS50172"/>
    </source>
</evidence>
<dbReference type="SMART" id="SM00292">
    <property type="entry name" value="BRCT"/>
    <property type="match status" value="2"/>
</dbReference>
<keyword evidence="3" id="KW-0539">Nucleus</keyword>
<feature type="region of interest" description="Disordered" evidence="4">
    <location>
        <begin position="1180"/>
        <end position="1199"/>
    </location>
</feature>
<feature type="compositionally biased region" description="Basic and acidic residues" evidence="4">
    <location>
        <begin position="1966"/>
        <end position="1984"/>
    </location>
</feature>
<dbReference type="OrthoDB" id="646980at2759"/>
<feature type="compositionally biased region" description="Basic and acidic residues" evidence="4">
    <location>
        <begin position="621"/>
        <end position="633"/>
    </location>
</feature>
<accession>A0A1Y1I1K3</accession>
<evidence type="ECO:0000256" key="3">
    <source>
        <dbReference type="ARBA" id="ARBA00023242"/>
    </source>
</evidence>
<dbReference type="InterPro" id="IPR047252">
    <property type="entry name" value="TP53BP1-like"/>
</dbReference>
<feature type="compositionally biased region" description="Basic and acidic residues" evidence="4">
    <location>
        <begin position="564"/>
        <end position="582"/>
    </location>
</feature>
<sequence length="2978" mass="311225">MPHSGSVVQGREACEGTEEESVSAVSGAAKGSPFPMAGLAAFVALRLLDGPTQESGGDEETGGVLERGAECEHQPGKVQAVLQETALRTPKTSTLAEGLPEEAQLLQNGPAVGDGRAEGGTEGEEGEGGRSQEPAEEESRGKHPIKSDLPCEIGADAPSQGVLSEQWRVPFSQRLTQAEAGESWDLGRGEYSEKAVLAGERQKGGVAAAAVAKESKAVGAGAGMGAVRMAECCKMTLTLELSERNQAGGGEAENDGVMSEGGGHLTGDGRAGGPEKSKSCGETMQVGFDLGLDLRMSLVETQDRAASPPALEEEENAEGGGTGMEGCCRANADGDVGGQPCQRDAGRDSKELSGPLEQPFGVRLGTANENGPPLPERAPDGQVLPGNDSSPRPLPEAADVTVAATPEPVEGEQTPIRCSNQEGKVIEGGSALAGGEDLEGGVEPGPITSARRAVGMAVTSSEVMLIERFLAGEDLSGTGEKNPFQLAYVGGVKIRLKRRSLGLDEFRLGGVASETETEGEEDLLADLQTQAAAEGTGEGVGEQGGVGQESGAGEQTEEATTGEVDERGGVLRESREEGAEERGGEEEGGGGCLKEAAGKGDEGISERGEGVCRNGVDGAEGSERGGPRSREVQGVKLEAGVSGRGVIVGQGEETAKRSLDLGSPERRENKSSSGVERGAGGVEDSPKTMEGCPKTDGPSGQEELDTQVGLATQKALARARAMLRGWTGPAAASPQPPTDTAPVPPPLDTQTVAANTCPGIPPDHETRGQEERTTEVGKYSEQSHELVGSAGHVAEEELRFSCGGPETQLALARGRAVVRKWAPGLVSPVSCKGAGAERNEEGVEGASEDVAARQEQNEEGGGAPEETSRRQGDGSGDPAANESETRLREEGERGDQKVGHPAGKRAQLEAREDPGPARDELGKAEETEQQSGLAKGRPVETLECLDGAHEKGVSSAVEEVLNQAREEAAEGSADCVSREAKGSAVADRKVDLAEIPNAEGSESVVRQDMPDASEVVRGDEMHDPQPLPAVGGDLPDGHVALTSASRAEPPQQGGSIVGNGQTEEAEAKLLEAEGERGDPQTAGTPPDGLGFTTPPAILGPFWAPEGGFPLGSTAPPSSRKRPCPSWRVSETQNPDETPVRNGAAGERVESAGSPEEDVAGSREGGTAGNEGFAQLGAGVVDGLRTGSGSGLEGLAASNADGVGAGVAAEEGVIGRPKEATKPYESKAAADKNGWRQKVTEARAPPEGMRGPGQTAPKRGEGCPEPLGDPPAGKVQRNEGVAGPQPGTNEKAPRGSPKGAGWTQCLEYFQQQVEMGRVCTLPAYSPGGCDPGAKTGGVAGWAESEPSPGKHAQKRKAKVTAGGAKKSGEGLVTGGQKSRPEPGRVEEKECFQGVGCGLGGRYEETGSMTVDDDAAGGWREAVRAQEKRAAEGVSALEKKETRADGCREEKAGVKQAPSSPPQREASSPGGHGVQRSCSQSGTPWPEICSVIGSEELPLFKPKPRVVYSAAHKPAAEGGSAQDKEEGGGGGERKFVEVETQESVGVLIWQRRTGVKRARTFVIDSTSEGREAERGGIHNAGEEAVPGEGAPCGNGARKRLRKIGGGVLDDIEEEATWHRVEPATWHEVEERKGGGGTKGIEAIASRWLGGWTPAAAPAVKHVADLPSTPPQTPPRESPPTATQQSAQHEKSGKLDRDEPPEARQPAWKRDGFVESLSQPSQADFPPCASDEIPGDKPSSAELKSAAAPSNPPRPSDPAKPSNPANPANPAKTLNPERPAEAGPKAPELVLEESPVGESPEMEPVKADEVRRSPRKKGQEGRPGEAMAGGWRNREKHVGGRKEAGGGRRETPGGRKDIVGGRKEFAGGRKDVVGGSREPPGIPEVDKRFRGEGAGAGRDSGGGREKVSNIWANPSRRPLSQAQKGRVTFVRPQRHDFVRNSSQAVADVARRMREVTQRAARENSASAKTLREKRARGKEASASDGRRTRSGRPNKRPMDSQFLVYGEGRAASSRCEKQTGSRETGAEKNGFSELPFEGTGQTEGSDSDDFGEEQAGEAGDLRGGERGDAGVTSGGLKWPEDRKRKRLPGSQESREKRPKGGDAEGKEGREKGHVAAGKTTRYGHRNREKAAGKRSAGKGKGKASGFSGGVGKMSDDGAAKTEEGVPESEGFGLRRRMRRKCFSKYKRAQKVTRRESEKPSEKARGGVTTRHGAALTKGLRLRKGSKVLRSNAEGTRGKLKKRATAGSKAAPEGPTEAERPGRRTAVDTEAAEASAEGSDDVRGKSDDVSGDEGKTASPKRAPGRRVSFQAVSPASPARRSSAFGTQQAAAAIFEMAGADVVDDVSGSPAAKGGGAATPRRSPRGKKVAGKPVSGEKDWSGGVRRKDDEEVREGVRKRGDAEPDVIDLRGNGGREKKAGRRGPILSSCRQNPTSSERGAKKRKLSDIGTGGDASEGCHMAKSARSQSPAARKGKRVKSDIELSEEDGEPVPSGPLFAGCRFLLTGLETGQKEKLTALLTQHGGQIFADIPEPPSRGANLGADHTPSPLKPRRRHAPGQPEATIVIAGRPVRTPKFLYGCAVGSWPVRSAWVSACVKAGTLVSRAKFESPRTETSAKNGTEKFVEEGKASGGGKKRGSAGVSGRNQAEERNGKELEQGVLAGLHLHLHGSARFKKTWADLVRHAGGHVCRSLEHDWAHAVLLEPGVDAPPDLKRAARRAKVSIKTLDWAVDALLSGSRPADFPNPPNPQTLEQALSPSGAARRDQDSPKHPPKRRKSSLASSDELLRKGKDPEEAGEPDHAPRNVREETPPEGGAAWEGLGLREPPPLPPDALTAPGESDVRPAKRTYFSVVTSAGERYRIGDAAETQADGSASARVVQLMSLWELPGNGGEGCMRATCRLFMRPQETEFPIGGMSGLGANQGLAESGLQEVYLSSVVQELDVSELRRKVHVARSTGGAGPSAGFLCRFFYDAEREILQKLKG</sequence>
<feature type="compositionally biased region" description="Basic and acidic residues" evidence="4">
    <location>
        <begin position="653"/>
        <end position="670"/>
    </location>
</feature>
<feature type="region of interest" description="Disordered" evidence="4">
    <location>
        <begin position="532"/>
        <end position="790"/>
    </location>
</feature>
<dbReference type="GO" id="GO:0042393">
    <property type="term" value="F:histone binding"/>
    <property type="evidence" value="ECO:0000318"/>
    <property type="project" value="GO_Central"/>
</dbReference>
<feature type="compositionally biased region" description="Basic and acidic residues" evidence="4">
    <location>
        <begin position="1215"/>
        <end position="1240"/>
    </location>
</feature>
<feature type="region of interest" description="Disordered" evidence="4">
    <location>
        <begin position="94"/>
        <end position="157"/>
    </location>
</feature>
<feature type="compositionally biased region" description="Basic and acidic residues" evidence="4">
    <location>
        <begin position="2150"/>
        <end position="2160"/>
    </location>
</feature>
<feature type="domain" description="BAH" evidence="6">
    <location>
        <begin position="2852"/>
        <end position="2977"/>
    </location>
</feature>
<feature type="region of interest" description="Disordered" evidence="4">
    <location>
        <begin position="1017"/>
        <end position="1173"/>
    </location>
</feature>
<dbReference type="InterPro" id="IPR047249">
    <property type="entry name" value="BRCT_p53bp1-like_rpt1"/>
</dbReference>
<feature type="compositionally biased region" description="Polar residues" evidence="4">
    <location>
        <begin position="2423"/>
        <end position="2432"/>
    </location>
</feature>